<keyword evidence="3" id="KW-1185">Reference proteome</keyword>
<organism evidence="2 3">
    <name type="scientific">Ilyodon furcidens</name>
    <name type="common">goldbreast splitfin</name>
    <dbReference type="NCBI Taxonomy" id="33524"/>
    <lineage>
        <taxon>Eukaryota</taxon>
        <taxon>Metazoa</taxon>
        <taxon>Chordata</taxon>
        <taxon>Craniata</taxon>
        <taxon>Vertebrata</taxon>
        <taxon>Euteleostomi</taxon>
        <taxon>Actinopterygii</taxon>
        <taxon>Neopterygii</taxon>
        <taxon>Teleostei</taxon>
        <taxon>Neoteleostei</taxon>
        <taxon>Acanthomorphata</taxon>
        <taxon>Ovalentaria</taxon>
        <taxon>Atherinomorphae</taxon>
        <taxon>Cyprinodontiformes</taxon>
        <taxon>Goodeidae</taxon>
        <taxon>Ilyodon</taxon>
    </lineage>
</organism>
<dbReference type="Gene3D" id="1.10.268.20">
    <property type="match status" value="1"/>
</dbReference>
<protein>
    <recommendedName>
        <fullName evidence="1">EH domain-containing protein</fullName>
    </recommendedName>
</protein>
<proteinExistence type="predicted"/>
<dbReference type="PANTHER" id="PTHR43681">
    <property type="entry name" value="TRANSMEMBRANE GTPASE FZO"/>
    <property type="match status" value="1"/>
</dbReference>
<dbReference type="PANTHER" id="PTHR43681:SF1">
    <property type="entry name" value="SARCALUMENIN"/>
    <property type="match status" value="1"/>
</dbReference>
<dbReference type="Pfam" id="PF16880">
    <property type="entry name" value="EHD_N"/>
    <property type="match status" value="1"/>
</dbReference>
<dbReference type="InterPro" id="IPR051943">
    <property type="entry name" value="TRAFAC_Dynamin-like_GTPase"/>
</dbReference>
<sequence length="150" mass="16448">MDISPSTSWPCVCPTSSFCMHSNLPGLVYIVCETIRVLLAAIMKGTVSICCLLTLLFLQATAEVEEFDPVLRDRSHIDETLRLATEEKAADYAAAIQKLRKIYHSSIKPMEQAYKYNELRQHEISAYPGRTLGDSATGGCGQGLPVHGTA</sequence>
<gene>
    <name evidence="2" type="ORF">ILYODFUR_015282</name>
</gene>
<evidence type="ECO:0000313" key="3">
    <source>
        <dbReference type="Proteomes" id="UP001482620"/>
    </source>
</evidence>
<name>A0ABV0TWL6_9TELE</name>
<dbReference type="Proteomes" id="UP001482620">
    <property type="component" value="Unassembled WGS sequence"/>
</dbReference>
<feature type="domain" description="EH" evidence="1">
    <location>
        <begin position="99"/>
        <end position="125"/>
    </location>
</feature>
<comment type="caution">
    <text evidence="2">The sequence shown here is derived from an EMBL/GenBank/DDBJ whole genome shotgun (WGS) entry which is preliminary data.</text>
</comment>
<dbReference type="InterPro" id="IPR031692">
    <property type="entry name" value="EHD_N"/>
</dbReference>
<reference evidence="2 3" key="1">
    <citation type="submission" date="2021-06" db="EMBL/GenBank/DDBJ databases">
        <authorList>
            <person name="Palmer J.M."/>
        </authorList>
    </citation>
    <scope>NUCLEOTIDE SEQUENCE [LARGE SCALE GENOMIC DNA]</scope>
    <source>
        <strain evidence="3">if_2019</strain>
        <tissue evidence="2">Muscle</tissue>
    </source>
</reference>
<dbReference type="EMBL" id="JAHRIQ010047674">
    <property type="protein sequence ID" value="MEQ2236690.1"/>
    <property type="molecule type" value="Genomic_DNA"/>
</dbReference>
<evidence type="ECO:0000259" key="1">
    <source>
        <dbReference type="Pfam" id="PF16880"/>
    </source>
</evidence>
<accession>A0ABV0TWL6</accession>
<evidence type="ECO:0000313" key="2">
    <source>
        <dbReference type="EMBL" id="MEQ2236690.1"/>
    </source>
</evidence>